<dbReference type="CDD" id="cd03408">
    <property type="entry name" value="SPFH_like_u1"/>
    <property type="match status" value="1"/>
</dbReference>
<dbReference type="InterPro" id="IPR033880">
    <property type="entry name" value="SPFH_YdjI"/>
</dbReference>
<organism evidence="3 4">
    <name type="scientific">Sphingobacterium spiritivorum</name>
    <name type="common">Flavobacterium spiritivorum</name>
    <dbReference type="NCBI Taxonomy" id="258"/>
    <lineage>
        <taxon>Bacteria</taxon>
        <taxon>Pseudomonadati</taxon>
        <taxon>Bacteroidota</taxon>
        <taxon>Sphingobacteriia</taxon>
        <taxon>Sphingobacteriales</taxon>
        <taxon>Sphingobacteriaceae</taxon>
        <taxon>Sphingobacterium</taxon>
    </lineage>
</organism>
<dbReference type="AlphaFoldDB" id="A0A380BLU7"/>
<dbReference type="InterPro" id="IPR025640">
    <property type="entry name" value="GYF_2"/>
</dbReference>
<evidence type="ECO:0000313" key="4">
    <source>
        <dbReference type="Proteomes" id="UP000254893"/>
    </source>
</evidence>
<dbReference type="PANTHER" id="PTHR37826:SF2">
    <property type="entry name" value="ZINC-RIBBON DOMAIN-CONTAINING PROTEIN"/>
    <property type="match status" value="1"/>
</dbReference>
<dbReference type="Gene3D" id="3.30.479.30">
    <property type="entry name" value="Band 7 domain"/>
    <property type="match status" value="1"/>
</dbReference>
<evidence type="ECO:0000259" key="1">
    <source>
        <dbReference type="Pfam" id="PF13421"/>
    </source>
</evidence>
<sequence>MGLLDKIRNEFIDIIEWVDDTKDTIVWKFPRYQNEIKMGAQLTVREGQAAVFMNEGRIADVYYSGRYELSTQNMPIMTTLQGWKYGFNSPFKADVFFVSLRQFVNQKWGTNNPIMLRDAEFGPVRLRAFGNYAFSVKDPGLFIKTISATNPTFTVDDINEQLRNIAVTRGMDAVAESRIPVLDLASNYDEVSGLIQQKISPEFEEIGLLLNKFLIENVSLPDEVEKVLDKRSSMGIVGDLGAYAQYQAANAMEKAAENPSSGGLMGAGMGAGLGMGMAGNMAGVFQERKFEGNQPAAQEAGAVPPPLPVQVAYYVAVNNKQEGPFDMTQLKDMIASGRLTSNMLVWKAGFDNWIAASQTTDLALLFQQTPPPIPGA</sequence>
<reference evidence="3 4" key="1">
    <citation type="submission" date="2018-06" db="EMBL/GenBank/DDBJ databases">
        <authorList>
            <consortium name="Pathogen Informatics"/>
            <person name="Doyle S."/>
        </authorList>
    </citation>
    <scope>NUCLEOTIDE SEQUENCE [LARGE SCALE GENOMIC DNA]</scope>
    <source>
        <strain evidence="3 4">NCTC11388</strain>
    </source>
</reference>
<gene>
    <name evidence="3" type="ORF">NCTC11388_01244</name>
</gene>
<dbReference type="RefSeq" id="WP_115169484.1">
    <property type="nucleotide sequence ID" value="NZ_UGYW01000002.1"/>
</dbReference>
<feature type="domain" description="SPFH" evidence="1">
    <location>
        <begin position="26"/>
        <end position="236"/>
    </location>
</feature>
<dbReference type="Pfam" id="PF13421">
    <property type="entry name" value="Band_7_1"/>
    <property type="match status" value="1"/>
</dbReference>
<name>A0A380BLU7_SPHSI</name>
<dbReference type="EMBL" id="UGYW01000002">
    <property type="protein sequence ID" value="SUJ03376.1"/>
    <property type="molecule type" value="Genomic_DNA"/>
</dbReference>
<evidence type="ECO:0000313" key="3">
    <source>
        <dbReference type="EMBL" id="SUJ03376.1"/>
    </source>
</evidence>
<evidence type="ECO:0000259" key="2">
    <source>
        <dbReference type="Pfam" id="PF14237"/>
    </source>
</evidence>
<protein>
    <submittedName>
        <fullName evidence="3">Virion core protein (Lumpy skin disease virus)</fullName>
    </submittedName>
</protein>
<accession>A0A380BLU7</accession>
<dbReference type="SUPFAM" id="SSF117892">
    <property type="entry name" value="Band 7/SPFH domain"/>
    <property type="match status" value="1"/>
</dbReference>
<proteinExistence type="predicted"/>
<dbReference type="InterPro" id="IPR036013">
    <property type="entry name" value="Band_7/SPFH_dom_sf"/>
</dbReference>
<dbReference type="Pfam" id="PF14237">
    <property type="entry name" value="GYF_2"/>
    <property type="match status" value="1"/>
</dbReference>
<dbReference type="Proteomes" id="UP000254893">
    <property type="component" value="Unassembled WGS sequence"/>
</dbReference>
<feature type="domain" description="GYF" evidence="2">
    <location>
        <begin position="313"/>
        <end position="362"/>
    </location>
</feature>
<dbReference type="PANTHER" id="PTHR37826">
    <property type="entry name" value="FLOTILLIN BAND_7_5 DOMAIN PROTEIN"/>
    <property type="match status" value="1"/>
</dbReference>